<dbReference type="AlphaFoldDB" id="A0A1T5LEQ8"/>
<dbReference type="STRING" id="428993.SAMN06296058_2372"/>
<evidence type="ECO:0000256" key="1">
    <source>
        <dbReference type="SAM" id="MobiDB-lite"/>
    </source>
</evidence>
<feature type="region of interest" description="Disordered" evidence="1">
    <location>
        <begin position="1"/>
        <end position="39"/>
    </location>
</feature>
<dbReference type="Proteomes" id="UP000190341">
    <property type="component" value="Unassembled WGS sequence"/>
</dbReference>
<evidence type="ECO:0000313" key="2">
    <source>
        <dbReference type="EMBL" id="SKC74185.1"/>
    </source>
</evidence>
<dbReference type="EMBL" id="FUZV01000002">
    <property type="protein sequence ID" value="SKC74185.1"/>
    <property type="molecule type" value="Genomic_DNA"/>
</dbReference>
<gene>
    <name evidence="2" type="ORF">SAMN06296058_2372</name>
</gene>
<name>A0A1T5LEQ8_9GAMM</name>
<proteinExistence type="predicted"/>
<organism evidence="2 3">
    <name type="scientific">Pseudoxanthomonas indica</name>
    <dbReference type="NCBI Taxonomy" id="428993"/>
    <lineage>
        <taxon>Bacteria</taxon>
        <taxon>Pseudomonadati</taxon>
        <taxon>Pseudomonadota</taxon>
        <taxon>Gammaproteobacteria</taxon>
        <taxon>Lysobacterales</taxon>
        <taxon>Lysobacteraceae</taxon>
        <taxon>Pseudoxanthomonas</taxon>
    </lineage>
</organism>
<keyword evidence="3" id="KW-1185">Reference proteome</keyword>
<feature type="compositionally biased region" description="Polar residues" evidence="1">
    <location>
        <begin position="29"/>
        <end position="39"/>
    </location>
</feature>
<evidence type="ECO:0000313" key="3">
    <source>
        <dbReference type="Proteomes" id="UP000190341"/>
    </source>
</evidence>
<reference evidence="2 3" key="1">
    <citation type="submission" date="2017-02" db="EMBL/GenBank/DDBJ databases">
        <authorList>
            <person name="Peterson S.W."/>
        </authorList>
    </citation>
    <scope>NUCLEOTIDE SEQUENCE [LARGE SCALE GENOMIC DNA]</scope>
    <source>
        <strain evidence="2 3">P15</strain>
    </source>
</reference>
<sequence>MKQYRNPQEISPDGQVRAGGSGGGDRPSNRSSEFQRPVP</sequence>
<protein>
    <submittedName>
        <fullName evidence="2">Uncharacterized protein</fullName>
    </submittedName>
</protein>
<accession>A0A1T5LEQ8</accession>